<evidence type="ECO:0000313" key="7">
    <source>
        <dbReference type="Proteomes" id="UP001596496"/>
    </source>
</evidence>
<dbReference type="PANTHER" id="PTHR30055:SF234">
    <property type="entry name" value="HTH-TYPE TRANSCRIPTIONAL REGULATOR BETI"/>
    <property type="match status" value="1"/>
</dbReference>
<name>A0ABW2PG38_9ACTN</name>
<evidence type="ECO:0000256" key="3">
    <source>
        <dbReference type="ARBA" id="ARBA00023163"/>
    </source>
</evidence>
<proteinExistence type="predicted"/>
<sequence>MSGTRERQGGRAGQNAQETRRRILSIAQELFAEQGYAGTSIADIAGRLGTSKAALYYHFASKAEIIEALMAEPLLAYQRLADAAISGRADAGELLGAVIDTTAELHTLIDLIGGDPSARAALQRVVPRSQEINAALTAALTPAGPDAAGPDAAGVVRAYAAYAVAKNGTLALLSAGDGALTPAERSGLLAAALRALHG</sequence>
<dbReference type="Proteomes" id="UP001596496">
    <property type="component" value="Unassembled WGS sequence"/>
</dbReference>
<dbReference type="SUPFAM" id="SSF46689">
    <property type="entry name" value="Homeodomain-like"/>
    <property type="match status" value="1"/>
</dbReference>
<keyword evidence="3" id="KW-0804">Transcription</keyword>
<evidence type="ECO:0000256" key="2">
    <source>
        <dbReference type="ARBA" id="ARBA00023125"/>
    </source>
</evidence>
<keyword evidence="7" id="KW-1185">Reference proteome</keyword>
<dbReference type="InterPro" id="IPR009057">
    <property type="entry name" value="Homeodomain-like_sf"/>
</dbReference>
<dbReference type="PANTHER" id="PTHR30055">
    <property type="entry name" value="HTH-TYPE TRANSCRIPTIONAL REGULATOR RUTR"/>
    <property type="match status" value="1"/>
</dbReference>
<protein>
    <submittedName>
        <fullName evidence="6">TetR family transcriptional regulator</fullName>
    </submittedName>
</protein>
<dbReference type="RefSeq" id="WP_380831145.1">
    <property type="nucleotide sequence ID" value="NZ_JBHTCG010000038.1"/>
</dbReference>
<organism evidence="6 7">
    <name type="scientific">Sphaerisporangium rhizosphaerae</name>
    <dbReference type="NCBI Taxonomy" id="2269375"/>
    <lineage>
        <taxon>Bacteria</taxon>
        <taxon>Bacillati</taxon>
        <taxon>Actinomycetota</taxon>
        <taxon>Actinomycetes</taxon>
        <taxon>Streptosporangiales</taxon>
        <taxon>Streptosporangiaceae</taxon>
        <taxon>Sphaerisporangium</taxon>
    </lineage>
</organism>
<reference evidence="7" key="1">
    <citation type="journal article" date="2019" name="Int. J. Syst. Evol. Microbiol.">
        <title>The Global Catalogue of Microorganisms (GCM) 10K type strain sequencing project: providing services to taxonomists for standard genome sequencing and annotation.</title>
        <authorList>
            <consortium name="The Broad Institute Genomics Platform"/>
            <consortium name="The Broad Institute Genome Sequencing Center for Infectious Disease"/>
            <person name="Wu L."/>
            <person name="Ma J."/>
        </authorList>
    </citation>
    <scope>NUCLEOTIDE SEQUENCE [LARGE SCALE GENOMIC DNA]</scope>
    <source>
        <strain evidence="7">CECT 7649</strain>
    </source>
</reference>
<accession>A0ABW2PG38</accession>
<dbReference type="InterPro" id="IPR050109">
    <property type="entry name" value="HTH-type_TetR-like_transc_reg"/>
</dbReference>
<keyword evidence="1" id="KW-0805">Transcription regulation</keyword>
<feature type="domain" description="HTH tetR-type" evidence="5">
    <location>
        <begin position="17"/>
        <end position="77"/>
    </location>
</feature>
<dbReference type="PROSITE" id="PS50977">
    <property type="entry name" value="HTH_TETR_2"/>
    <property type="match status" value="1"/>
</dbReference>
<gene>
    <name evidence="6" type="ORF">ACFQSB_34930</name>
</gene>
<evidence type="ECO:0000259" key="5">
    <source>
        <dbReference type="PROSITE" id="PS50977"/>
    </source>
</evidence>
<evidence type="ECO:0000256" key="4">
    <source>
        <dbReference type="PROSITE-ProRule" id="PRU00335"/>
    </source>
</evidence>
<dbReference type="Pfam" id="PF00440">
    <property type="entry name" value="TetR_N"/>
    <property type="match status" value="1"/>
</dbReference>
<dbReference type="Gene3D" id="1.10.357.10">
    <property type="entry name" value="Tetracycline Repressor, domain 2"/>
    <property type="match status" value="1"/>
</dbReference>
<keyword evidence="2 4" id="KW-0238">DNA-binding</keyword>
<evidence type="ECO:0000256" key="1">
    <source>
        <dbReference type="ARBA" id="ARBA00023015"/>
    </source>
</evidence>
<evidence type="ECO:0000313" key="6">
    <source>
        <dbReference type="EMBL" id="MFC7387442.1"/>
    </source>
</evidence>
<feature type="DNA-binding region" description="H-T-H motif" evidence="4">
    <location>
        <begin position="40"/>
        <end position="59"/>
    </location>
</feature>
<dbReference type="EMBL" id="JBHTCG010000038">
    <property type="protein sequence ID" value="MFC7387442.1"/>
    <property type="molecule type" value="Genomic_DNA"/>
</dbReference>
<dbReference type="PRINTS" id="PR00455">
    <property type="entry name" value="HTHTETR"/>
</dbReference>
<comment type="caution">
    <text evidence="6">The sequence shown here is derived from an EMBL/GenBank/DDBJ whole genome shotgun (WGS) entry which is preliminary data.</text>
</comment>
<dbReference type="InterPro" id="IPR001647">
    <property type="entry name" value="HTH_TetR"/>
</dbReference>